<sequence length="120" mass="13211">MARESSSQNIMIGYPLGDLPVGNIIACKSSNIAKRHFSEISFISSLCMAIPLAGENTLAAKTLQRDAKSADAGKQVNEGKPWSIDWRERQTTEVDSPITFRTLFAPLASLDFELTRICLH</sequence>
<evidence type="ECO:0000313" key="3">
    <source>
        <dbReference type="Proteomes" id="UP000198736"/>
    </source>
</evidence>
<reference evidence="3" key="1">
    <citation type="submission" date="2015-10" db="EMBL/GenBank/DDBJ databases">
        <authorList>
            <person name="Luecker S."/>
            <person name="Luecker S."/>
        </authorList>
    </citation>
    <scope>NUCLEOTIDE SEQUENCE [LARGE SCALE GENOMIC DNA]</scope>
</reference>
<feature type="region of interest" description="Disordered" evidence="1">
    <location>
        <begin position="69"/>
        <end position="88"/>
    </location>
</feature>
<keyword evidence="3" id="KW-1185">Reference proteome</keyword>
<dbReference type="AlphaFoldDB" id="A0A0S4LCH1"/>
<evidence type="ECO:0000256" key="1">
    <source>
        <dbReference type="SAM" id="MobiDB-lite"/>
    </source>
</evidence>
<evidence type="ECO:0000313" key="2">
    <source>
        <dbReference type="EMBL" id="CUS34542.1"/>
    </source>
</evidence>
<proteinExistence type="predicted"/>
<name>A0A0S4LCH1_9BACT</name>
<gene>
    <name evidence="2" type="ORF">COMA2_170062</name>
</gene>
<dbReference type="EMBL" id="CZPZ01000009">
    <property type="protein sequence ID" value="CUS34542.1"/>
    <property type="molecule type" value="Genomic_DNA"/>
</dbReference>
<protein>
    <submittedName>
        <fullName evidence="2">Uncharacterized protein</fullName>
    </submittedName>
</protein>
<dbReference type="Proteomes" id="UP000198736">
    <property type="component" value="Unassembled WGS sequence"/>
</dbReference>
<organism evidence="2 3">
    <name type="scientific">Candidatus Nitrospira nitrificans</name>
    <dbReference type="NCBI Taxonomy" id="1742973"/>
    <lineage>
        <taxon>Bacteria</taxon>
        <taxon>Pseudomonadati</taxon>
        <taxon>Nitrospirota</taxon>
        <taxon>Nitrospiria</taxon>
        <taxon>Nitrospirales</taxon>
        <taxon>Nitrospiraceae</taxon>
        <taxon>Nitrospira</taxon>
    </lineage>
</organism>
<accession>A0A0S4LCH1</accession>